<evidence type="ECO:0000313" key="3">
    <source>
        <dbReference type="EMBL" id="KAI3429414.1"/>
    </source>
</evidence>
<evidence type="ECO:0000256" key="1">
    <source>
        <dbReference type="SAM" id="MobiDB-lite"/>
    </source>
</evidence>
<dbReference type="InterPro" id="IPR016135">
    <property type="entry name" value="UBQ-conjugating_enzyme/RWD"/>
</dbReference>
<reference evidence="3" key="2">
    <citation type="submission" date="2020-11" db="EMBL/GenBank/DDBJ databases">
        <authorList>
            <person name="Cecchin M."/>
            <person name="Marcolungo L."/>
            <person name="Rossato M."/>
            <person name="Girolomoni L."/>
            <person name="Cosentino E."/>
            <person name="Cuine S."/>
            <person name="Li-Beisson Y."/>
            <person name="Delledonne M."/>
            <person name="Ballottari M."/>
        </authorList>
    </citation>
    <scope>NUCLEOTIDE SEQUENCE</scope>
    <source>
        <strain evidence="3">211/11P</strain>
        <tissue evidence="3">Whole cell</tissue>
    </source>
</reference>
<name>A0A9D4YW63_CHLVU</name>
<gene>
    <name evidence="3" type="ORF">D9Q98_005509</name>
</gene>
<dbReference type="Pfam" id="PF00179">
    <property type="entry name" value="UQ_con"/>
    <property type="match status" value="1"/>
</dbReference>
<protein>
    <recommendedName>
        <fullName evidence="2">UBC core domain-containing protein</fullName>
    </recommendedName>
</protein>
<evidence type="ECO:0000313" key="4">
    <source>
        <dbReference type="Proteomes" id="UP001055712"/>
    </source>
</evidence>
<accession>A0A9D4YW63</accession>
<feature type="region of interest" description="Disordered" evidence="1">
    <location>
        <begin position="217"/>
        <end position="254"/>
    </location>
</feature>
<organism evidence="3 4">
    <name type="scientific">Chlorella vulgaris</name>
    <name type="common">Green alga</name>
    <dbReference type="NCBI Taxonomy" id="3077"/>
    <lineage>
        <taxon>Eukaryota</taxon>
        <taxon>Viridiplantae</taxon>
        <taxon>Chlorophyta</taxon>
        <taxon>core chlorophytes</taxon>
        <taxon>Trebouxiophyceae</taxon>
        <taxon>Chlorellales</taxon>
        <taxon>Chlorellaceae</taxon>
        <taxon>Chlorella clade</taxon>
        <taxon>Chlorella</taxon>
    </lineage>
</organism>
<dbReference type="Gene3D" id="3.10.110.10">
    <property type="entry name" value="Ubiquitin Conjugating Enzyme"/>
    <property type="match status" value="1"/>
</dbReference>
<dbReference type="SMART" id="SM00212">
    <property type="entry name" value="UBCc"/>
    <property type="match status" value="1"/>
</dbReference>
<feature type="compositionally biased region" description="Low complexity" evidence="1">
    <location>
        <begin position="295"/>
        <end position="321"/>
    </location>
</feature>
<feature type="domain" description="UBC core" evidence="2">
    <location>
        <begin position="29"/>
        <end position="184"/>
    </location>
</feature>
<dbReference type="InterPro" id="IPR050113">
    <property type="entry name" value="Ub_conjugating_enzyme"/>
</dbReference>
<dbReference type="EMBL" id="SIDB01000008">
    <property type="protein sequence ID" value="KAI3429414.1"/>
    <property type="molecule type" value="Genomic_DNA"/>
</dbReference>
<reference evidence="3" key="1">
    <citation type="journal article" date="2019" name="Plant J.">
        <title>Chlorella vulgaris genome assembly and annotation reveals the molecular basis for metabolic acclimation to high light conditions.</title>
        <authorList>
            <person name="Cecchin M."/>
            <person name="Marcolungo L."/>
            <person name="Rossato M."/>
            <person name="Girolomoni L."/>
            <person name="Cosentino E."/>
            <person name="Cuine S."/>
            <person name="Li-Beisson Y."/>
            <person name="Delledonne M."/>
            <person name="Ballottari M."/>
        </authorList>
    </citation>
    <scope>NUCLEOTIDE SEQUENCE</scope>
    <source>
        <strain evidence="3">211/11P</strain>
    </source>
</reference>
<keyword evidence="4" id="KW-1185">Reference proteome</keyword>
<sequence>MQQFAIAWSRLVHADGTVFMSGRWNTRNAGVKRIQQELREISREDDPDILAQAIEDNIFEWHFVIRGAWDSEFEGGIYHGRILMPAEYPFKPPAFVMLTPSGRFETGVKICLSISSHHPESWQPSWSVRSALVALIAFMQTPGNGALGSLDHPTEARRQMAAESRVLPPRFGTEERRELIAAMHQRMLELEPRSRAVCCQERVADAGPEAAEAAAIAQARPPASPQAAVQPEGQQPPLQEAAQQQPQQQQQQPAEVVPLVPAARPDVVPAAPEPAPVLVPAAPATPAEPELRQRAAAAAASPVAPPMAAAQEAAPAELPQPQHRHGNATSWEDRGLTYLAVLLALCIAALLARKVLVAFTFNSDDLFNFNHVEGVEL</sequence>
<dbReference type="Proteomes" id="UP001055712">
    <property type="component" value="Unassembled WGS sequence"/>
</dbReference>
<dbReference type="OrthoDB" id="1158011at2759"/>
<comment type="caution">
    <text evidence="3">The sequence shown here is derived from an EMBL/GenBank/DDBJ whole genome shotgun (WGS) entry which is preliminary data.</text>
</comment>
<dbReference type="CDD" id="cd23799">
    <property type="entry name" value="UBCc_UBE2J"/>
    <property type="match status" value="1"/>
</dbReference>
<proteinExistence type="predicted"/>
<feature type="region of interest" description="Disordered" evidence="1">
    <location>
        <begin position="286"/>
        <end position="328"/>
    </location>
</feature>
<dbReference type="AlphaFoldDB" id="A0A9D4YW63"/>
<dbReference type="SUPFAM" id="SSF54495">
    <property type="entry name" value="UBC-like"/>
    <property type="match status" value="1"/>
</dbReference>
<dbReference type="PANTHER" id="PTHR24067">
    <property type="entry name" value="UBIQUITIN-CONJUGATING ENZYME E2"/>
    <property type="match status" value="1"/>
</dbReference>
<evidence type="ECO:0000259" key="2">
    <source>
        <dbReference type="PROSITE" id="PS50127"/>
    </source>
</evidence>
<dbReference type="PROSITE" id="PS50127">
    <property type="entry name" value="UBC_2"/>
    <property type="match status" value="1"/>
</dbReference>
<dbReference type="FunFam" id="3.10.110.10:FF:000056">
    <property type="entry name" value="ubiquitin-conjugating enzyme E2 32"/>
    <property type="match status" value="1"/>
</dbReference>
<dbReference type="InterPro" id="IPR000608">
    <property type="entry name" value="UBC"/>
</dbReference>